<protein>
    <recommendedName>
        <fullName evidence="4">Gustatory receptor</fullName>
    </recommendedName>
</protein>
<reference evidence="2" key="1">
    <citation type="submission" date="2020-08" db="EMBL/GenBank/DDBJ databases">
        <title>Spodoptera exigua strain:BAW_Kor-Di-RS1 Genome sequencing and assembly.</title>
        <authorList>
            <person name="Kim J."/>
            <person name="Nam H.Y."/>
            <person name="Kwon M."/>
            <person name="Choi J.H."/>
            <person name="Cho S.R."/>
            <person name="Kim G.-H."/>
        </authorList>
    </citation>
    <scope>NUCLEOTIDE SEQUENCE</scope>
    <source>
        <strain evidence="2">BAW_Kor-Di-RS1</strain>
        <tissue evidence="2">Whole-body</tissue>
    </source>
</reference>
<feature type="transmembrane region" description="Helical" evidence="1">
    <location>
        <begin position="378"/>
        <end position="398"/>
    </location>
</feature>
<proteinExistence type="predicted"/>
<gene>
    <name evidence="2" type="ORF">HW555_010361</name>
</gene>
<feature type="transmembrane region" description="Helical" evidence="1">
    <location>
        <begin position="108"/>
        <end position="131"/>
    </location>
</feature>
<keyword evidence="3" id="KW-1185">Reference proteome</keyword>
<dbReference type="Proteomes" id="UP000648187">
    <property type="component" value="Unassembled WGS sequence"/>
</dbReference>
<organism evidence="2 3">
    <name type="scientific">Spodoptera exigua</name>
    <name type="common">Beet armyworm</name>
    <name type="synonym">Noctua fulgens</name>
    <dbReference type="NCBI Taxonomy" id="7107"/>
    <lineage>
        <taxon>Eukaryota</taxon>
        <taxon>Metazoa</taxon>
        <taxon>Ecdysozoa</taxon>
        <taxon>Arthropoda</taxon>
        <taxon>Hexapoda</taxon>
        <taxon>Insecta</taxon>
        <taxon>Pterygota</taxon>
        <taxon>Neoptera</taxon>
        <taxon>Endopterygota</taxon>
        <taxon>Lepidoptera</taxon>
        <taxon>Glossata</taxon>
        <taxon>Ditrysia</taxon>
        <taxon>Noctuoidea</taxon>
        <taxon>Noctuidae</taxon>
        <taxon>Amphipyrinae</taxon>
        <taxon>Spodoptera</taxon>
    </lineage>
</organism>
<sequence>MIRSLKNKKNKNPCTTIHKYRLDKDIQKILYPFNLMFKLQFSSKYCIKDGYITANGVKSQILAFLNVCFVLVRTINAFGRNLGYLQNSIQIIKIKLNYHHRTIPYPDLMYCALTLIWMVKYISIIILQSVYCEKFYITVEKAEMECIQRMMNINCSNKDVQRIFYPFNCLLLLLCTPKYAIKDSYIVPNGMKQTILSFLIFGFMAFLWVIKDIVLIVIQSLQCEKFYIANERAKISCILPISDMNCSKGQIRLYKQLIQTNRGFSKMSAYGLFYVDARLTISVVGLFTGYHLYTYLIPSVGLAVFLWITKDILLLVAQNIECEKFYIANEQAKLACMQLMKNKNCSNPEKLLHKQVLRTSRAFSKISACGFFYIDAQLPMNVIGLLTGYVCVLIQFAFI</sequence>
<name>A0A835GB89_SPOEX</name>
<evidence type="ECO:0000313" key="3">
    <source>
        <dbReference type="Proteomes" id="UP000648187"/>
    </source>
</evidence>
<evidence type="ECO:0000256" key="1">
    <source>
        <dbReference type="SAM" id="Phobius"/>
    </source>
</evidence>
<evidence type="ECO:0008006" key="4">
    <source>
        <dbReference type="Google" id="ProtNLM"/>
    </source>
</evidence>
<comment type="caution">
    <text evidence="2">The sequence shown here is derived from an EMBL/GenBank/DDBJ whole genome shotgun (WGS) entry which is preliminary data.</text>
</comment>
<feature type="transmembrane region" description="Helical" evidence="1">
    <location>
        <begin position="296"/>
        <end position="317"/>
    </location>
</feature>
<feature type="transmembrane region" description="Helical" evidence="1">
    <location>
        <begin position="195"/>
        <end position="218"/>
    </location>
</feature>
<keyword evidence="1" id="KW-1133">Transmembrane helix</keyword>
<dbReference type="EMBL" id="JACKWZ010000256">
    <property type="protein sequence ID" value="KAF9410594.1"/>
    <property type="molecule type" value="Genomic_DNA"/>
</dbReference>
<evidence type="ECO:0000313" key="2">
    <source>
        <dbReference type="EMBL" id="KAF9410594.1"/>
    </source>
</evidence>
<keyword evidence="1" id="KW-0812">Transmembrane</keyword>
<dbReference type="AlphaFoldDB" id="A0A835GB89"/>
<accession>A0A835GB89</accession>
<keyword evidence="1" id="KW-0472">Membrane</keyword>